<organism evidence="1">
    <name type="scientific">bioreactor metagenome</name>
    <dbReference type="NCBI Taxonomy" id="1076179"/>
    <lineage>
        <taxon>unclassified sequences</taxon>
        <taxon>metagenomes</taxon>
        <taxon>ecological metagenomes</taxon>
    </lineage>
</organism>
<gene>
    <name evidence="1" type="ORF">SDC9_147960</name>
</gene>
<reference evidence="1" key="1">
    <citation type="submission" date="2019-08" db="EMBL/GenBank/DDBJ databases">
        <authorList>
            <person name="Kucharzyk K."/>
            <person name="Murdoch R.W."/>
            <person name="Higgins S."/>
            <person name="Loffler F."/>
        </authorList>
    </citation>
    <scope>NUCLEOTIDE SEQUENCE</scope>
</reference>
<comment type="caution">
    <text evidence="1">The sequence shown here is derived from an EMBL/GenBank/DDBJ whole genome shotgun (WGS) entry which is preliminary data.</text>
</comment>
<dbReference type="AntiFam" id="ANF00076">
    <property type="entry name" value="Shadow ORF (opposite copA)"/>
</dbReference>
<proteinExistence type="predicted"/>
<dbReference type="EMBL" id="VSSQ01046790">
    <property type="protein sequence ID" value="MPN00762.1"/>
    <property type="molecule type" value="Genomic_DNA"/>
</dbReference>
<sequence>MPLQHSAVHRDLGARPDDDDIADFHLINGNFLFLAILYNDRRLGRQAHQLFDGFARSAF</sequence>
<name>A0A645EHM0_9ZZZZ</name>
<evidence type="ECO:0000313" key="1">
    <source>
        <dbReference type="EMBL" id="MPN00762.1"/>
    </source>
</evidence>
<protein>
    <submittedName>
        <fullName evidence="1">Uncharacterized protein</fullName>
    </submittedName>
</protein>
<accession>A0A645EHM0</accession>
<dbReference type="AlphaFoldDB" id="A0A645EHM0"/>